<sequence length="357" mass="38731">MLAIKSPRAYAHETGLRARVGEFIHPYATHIHIITSPRAWQAVNPELSASLEASGIRWTVDYLQGECTDSAIATLKAAVEQQKAGLILAVGGGRVLDTAKAVAAQLPEVKLVNFATVAATCAAWSPVAIIYTPQGGHQRSQPLAKLPDLVLVDSEVIARSDVRYLKAGIVDALAKYYEFIPYLRHSPDDLALSLKVMSAQRALEVYRTQGAAAVAANEHQQVTPALVNIIDANIVLAGLANSVRDELPTPGFAHAIHNRLTYQPELHHWLHGEKVGFSLLVQSLIEHDGVPDAELLALLHQYDMPLKLTALVGERADVIRSIAEQIKFPATSAQRLPFSVSPESLEQALLATETTHF</sequence>
<evidence type="ECO:0000256" key="1">
    <source>
        <dbReference type="ARBA" id="ARBA00022723"/>
    </source>
</evidence>
<keyword evidence="2" id="KW-0560">Oxidoreductase</keyword>
<dbReference type="Proteomes" id="UP001515683">
    <property type="component" value="Unassembled WGS sequence"/>
</dbReference>
<keyword evidence="1" id="KW-0479">Metal-binding</keyword>
<dbReference type="PANTHER" id="PTHR43616:SF3">
    <property type="entry name" value="HYDROXYCARBOXYLATE DEHYDROGENASE A"/>
    <property type="match status" value="1"/>
</dbReference>
<organism evidence="4 5">
    <name type="scientific">Candidatus Pantoea multigeneris</name>
    <dbReference type="NCBI Taxonomy" id="2608357"/>
    <lineage>
        <taxon>Bacteria</taxon>
        <taxon>Pseudomonadati</taxon>
        <taxon>Pseudomonadota</taxon>
        <taxon>Gammaproteobacteria</taxon>
        <taxon>Enterobacterales</taxon>
        <taxon>Erwiniaceae</taxon>
        <taxon>Pantoea</taxon>
    </lineage>
</organism>
<accession>A0ABX0RDF5</accession>
<reference evidence="4 5" key="1">
    <citation type="journal article" date="2019" name="bioRxiv">
        <title>Bacteria contribute to plant secondary compound degradation in a generalist herbivore system.</title>
        <authorList>
            <person name="Francoeur C.B."/>
            <person name="Khadempour L."/>
            <person name="Moreira-Soto R.D."/>
            <person name="Gotting K."/>
            <person name="Book A.J."/>
            <person name="Pinto-Tomas A.A."/>
            <person name="Keefover-Ring K."/>
            <person name="Currie C.R."/>
        </authorList>
    </citation>
    <scope>NUCLEOTIDE SEQUENCE [LARGE SCALE GENOMIC DNA]</scope>
    <source>
        <strain evidence="4">Acro-835</strain>
    </source>
</reference>
<dbReference type="Gene3D" id="1.20.1090.10">
    <property type="entry name" value="Dehydroquinate synthase-like - alpha domain"/>
    <property type="match status" value="1"/>
</dbReference>
<evidence type="ECO:0000259" key="3">
    <source>
        <dbReference type="Pfam" id="PF00465"/>
    </source>
</evidence>
<dbReference type="InterPro" id="IPR001670">
    <property type="entry name" value="ADH_Fe/GldA"/>
</dbReference>
<keyword evidence="5" id="KW-1185">Reference proteome</keyword>
<evidence type="ECO:0000313" key="5">
    <source>
        <dbReference type="Proteomes" id="UP001515683"/>
    </source>
</evidence>
<dbReference type="RefSeq" id="WP_017345916.1">
    <property type="nucleotide sequence ID" value="NZ_VWXF01000002.1"/>
</dbReference>
<dbReference type="CDD" id="cd08550">
    <property type="entry name" value="GlyDH-like"/>
    <property type="match status" value="1"/>
</dbReference>
<feature type="domain" description="Alcohol dehydrogenase iron-type/glycerol dehydrogenase GldA" evidence="3">
    <location>
        <begin position="7"/>
        <end position="153"/>
    </location>
</feature>
<dbReference type="InterPro" id="IPR016205">
    <property type="entry name" value="Glycerol_DH"/>
</dbReference>
<comment type="caution">
    <text evidence="4">The sequence shown here is derived from an EMBL/GenBank/DDBJ whole genome shotgun (WGS) entry which is preliminary data.</text>
</comment>
<dbReference type="PIRSF" id="PIRSF000112">
    <property type="entry name" value="Glycerol_dehydrogenase"/>
    <property type="match status" value="1"/>
</dbReference>
<evidence type="ECO:0000256" key="2">
    <source>
        <dbReference type="ARBA" id="ARBA00023002"/>
    </source>
</evidence>
<dbReference type="SUPFAM" id="SSF56796">
    <property type="entry name" value="Dehydroquinate synthase-like"/>
    <property type="match status" value="1"/>
</dbReference>
<dbReference type="Pfam" id="PF00465">
    <property type="entry name" value="Fe-ADH"/>
    <property type="match status" value="1"/>
</dbReference>
<dbReference type="PANTHER" id="PTHR43616">
    <property type="entry name" value="GLYCEROL DEHYDROGENASE"/>
    <property type="match status" value="1"/>
</dbReference>
<dbReference type="EMBL" id="VWXF01000002">
    <property type="protein sequence ID" value="NIF21494.1"/>
    <property type="molecule type" value="Genomic_DNA"/>
</dbReference>
<protein>
    <submittedName>
        <fullName evidence="4">Iron-containing alcohol dehydrogenase family protein</fullName>
    </submittedName>
</protein>
<dbReference type="Gene3D" id="3.40.50.1970">
    <property type="match status" value="1"/>
</dbReference>
<proteinExistence type="predicted"/>
<gene>
    <name evidence="4" type="ORF">F3J40_07765</name>
</gene>
<evidence type="ECO:0000313" key="4">
    <source>
        <dbReference type="EMBL" id="NIF21494.1"/>
    </source>
</evidence>
<name>A0ABX0RDF5_9GAMM</name>